<proteinExistence type="predicted"/>
<dbReference type="AlphaFoldDB" id="A0AAV4N3X6"/>
<dbReference type="EMBL" id="BPLR01020462">
    <property type="protein sequence ID" value="GIX79054.1"/>
    <property type="molecule type" value="Genomic_DNA"/>
</dbReference>
<sequence>MVAPRQMPTLGCTLHVGMSKCTLGTLLTSALNISRQMALETPLHLLFPWASVSSSIGLAPSDPGHGAPSKWRHSHIADHRRGLRAGGGPLPPLITVGSRAMLRPPSSRL</sequence>
<evidence type="ECO:0000313" key="1">
    <source>
        <dbReference type="EMBL" id="GIX79054.1"/>
    </source>
</evidence>
<organism evidence="1 2">
    <name type="scientific">Caerostris extrusa</name>
    <name type="common">Bark spider</name>
    <name type="synonym">Caerostris bankana</name>
    <dbReference type="NCBI Taxonomy" id="172846"/>
    <lineage>
        <taxon>Eukaryota</taxon>
        <taxon>Metazoa</taxon>
        <taxon>Ecdysozoa</taxon>
        <taxon>Arthropoda</taxon>
        <taxon>Chelicerata</taxon>
        <taxon>Arachnida</taxon>
        <taxon>Araneae</taxon>
        <taxon>Araneomorphae</taxon>
        <taxon>Entelegynae</taxon>
        <taxon>Araneoidea</taxon>
        <taxon>Araneidae</taxon>
        <taxon>Caerostris</taxon>
    </lineage>
</organism>
<keyword evidence="2" id="KW-1185">Reference proteome</keyword>
<name>A0AAV4N3X6_CAEEX</name>
<evidence type="ECO:0000313" key="2">
    <source>
        <dbReference type="Proteomes" id="UP001054945"/>
    </source>
</evidence>
<reference evidence="1 2" key="1">
    <citation type="submission" date="2021-06" db="EMBL/GenBank/DDBJ databases">
        <title>Caerostris extrusa draft genome.</title>
        <authorList>
            <person name="Kono N."/>
            <person name="Arakawa K."/>
        </authorList>
    </citation>
    <scope>NUCLEOTIDE SEQUENCE [LARGE SCALE GENOMIC DNA]</scope>
</reference>
<protein>
    <submittedName>
        <fullName evidence="1">Uncharacterized protein</fullName>
    </submittedName>
</protein>
<comment type="caution">
    <text evidence="1">The sequence shown here is derived from an EMBL/GenBank/DDBJ whole genome shotgun (WGS) entry which is preliminary data.</text>
</comment>
<accession>A0AAV4N3X6</accession>
<dbReference type="Proteomes" id="UP001054945">
    <property type="component" value="Unassembled WGS sequence"/>
</dbReference>
<gene>
    <name evidence="1" type="ORF">CEXT_622661</name>
</gene>